<dbReference type="PROSITE" id="PS00078">
    <property type="entry name" value="COX2"/>
    <property type="match status" value="1"/>
</dbReference>
<dbReference type="InterPro" id="IPR014222">
    <property type="entry name" value="Cyt_c_oxidase_su2"/>
</dbReference>
<keyword evidence="3 13" id="KW-0813">Transport</keyword>
<dbReference type="AlphaFoldDB" id="A0AAE3P1K9"/>
<comment type="cofactor">
    <cofactor evidence="14">
        <name>Cu cation</name>
        <dbReference type="ChEBI" id="CHEBI:23378"/>
    </cofactor>
    <text evidence="14">Binds a copper A center.</text>
</comment>
<dbReference type="GO" id="GO:0016491">
    <property type="term" value="F:oxidoreductase activity"/>
    <property type="evidence" value="ECO:0007669"/>
    <property type="project" value="InterPro"/>
</dbReference>
<dbReference type="EMBL" id="JARGDL010000013">
    <property type="protein sequence ID" value="MDF1612399.1"/>
    <property type="molecule type" value="Genomic_DNA"/>
</dbReference>
<dbReference type="InterPro" id="IPR001505">
    <property type="entry name" value="Copper_CuA"/>
</dbReference>
<keyword evidence="9 15" id="KW-1133">Transmembrane helix</keyword>
<keyword evidence="6 14" id="KW-0479">Metal-binding</keyword>
<keyword evidence="10 14" id="KW-0186">Copper</keyword>
<dbReference type="InterPro" id="IPR011759">
    <property type="entry name" value="Cyt_c_oxidase_su2_TM_dom"/>
</dbReference>
<comment type="subcellular location">
    <subcellularLocation>
        <location evidence="13">Cell membrane</location>
        <topology evidence="13">Multi-pass membrane protein</topology>
    </subcellularLocation>
    <subcellularLocation>
        <location evidence="1">Membrane</location>
        <topology evidence="1">Multi-pass membrane protein</topology>
    </subcellularLocation>
</comment>
<dbReference type="Gene3D" id="1.10.287.90">
    <property type="match status" value="1"/>
</dbReference>
<dbReference type="Pfam" id="PF00116">
    <property type="entry name" value="COX2"/>
    <property type="match status" value="1"/>
</dbReference>
<comment type="similarity">
    <text evidence="2 13">Belongs to the cytochrome c oxidase subunit 2 family.</text>
</comment>
<dbReference type="SUPFAM" id="SSF49503">
    <property type="entry name" value="Cupredoxins"/>
    <property type="match status" value="1"/>
</dbReference>
<comment type="caution">
    <text evidence="18">The sequence shown here is derived from an EMBL/GenBank/DDBJ whole genome shotgun (WGS) entry which is preliminary data.</text>
</comment>
<dbReference type="Proteomes" id="UP001221302">
    <property type="component" value="Unassembled WGS sequence"/>
</dbReference>
<dbReference type="InterPro" id="IPR036257">
    <property type="entry name" value="Cyt_c_oxidase_su2_TM_sf"/>
</dbReference>
<evidence type="ECO:0000256" key="8">
    <source>
        <dbReference type="ARBA" id="ARBA00022982"/>
    </source>
</evidence>
<keyword evidence="11 15" id="KW-0472">Membrane</keyword>
<dbReference type="EC" id="7.1.1.9" evidence="14"/>
<feature type="domain" description="Cytochrome oxidase subunit II copper A binding" evidence="16">
    <location>
        <begin position="89"/>
        <end position="199"/>
    </location>
</feature>
<evidence type="ECO:0000313" key="18">
    <source>
        <dbReference type="EMBL" id="MDF1612399.1"/>
    </source>
</evidence>
<name>A0AAE3P1K9_9BACT</name>
<evidence type="ECO:0000256" key="15">
    <source>
        <dbReference type="SAM" id="Phobius"/>
    </source>
</evidence>
<evidence type="ECO:0000256" key="4">
    <source>
        <dbReference type="ARBA" id="ARBA00022660"/>
    </source>
</evidence>
<dbReference type="PANTHER" id="PTHR22888:SF9">
    <property type="entry name" value="CYTOCHROME C OXIDASE SUBUNIT 2"/>
    <property type="match status" value="1"/>
</dbReference>
<reference evidence="18" key="1">
    <citation type="submission" date="2023-03" db="EMBL/GenBank/DDBJ databases">
        <title>Stygiobacter electus gen. nov., sp. nov., facultatively anaerobic thermotolerant bacterium of the class Ignavibacteria from a well of Yessentuki mineral water deposit.</title>
        <authorList>
            <person name="Podosokorskaya O.A."/>
            <person name="Elcheninov A.G."/>
            <person name="Petrova N.F."/>
            <person name="Zavarzina D.G."/>
            <person name="Kublanov I.V."/>
            <person name="Merkel A.Y."/>
        </authorList>
    </citation>
    <scope>NUCLEOTIDE SEQUENCE</scope>
    <source>
        <strain evidence="18">09-Me</strain>
    </source>
</reference>
<dbReference type="InterPro" id="IPR002429">
    <property type="entry name" value="CcO_II-like_C"/>
</dbReference>
<dbReference type="PROSITE" id="PS50999">
    <property type="entry name" value="COX2_TM"/>
    <property type="match status" value="1"/>
</dbReference>
<dbReference type="NCBIfam" id="TIGR02866">
    <property type="entry name" value="CoxB"/>
    <property type="match status" value="1"/>
</dbReference>
<keyword evidence="5 13" id="KW-0812">Transmembrane</keyword>
<evidence type="ECO:0000313" key="19">
    <source>
        <dbReference type="Proteomes" id="UP001221302"/>
    </source>
</evidence>
<keyword evidence="7" id="KW-1278">Translocase</keyword>
<evidence type="ECO:0000256" key="7">
    <source>
        <dbReference type="ARBA" id="ARBA00022967"/>
    </source>
</evidence>
<dbReference type="GO" id="GO:0004129">
    <property type="term" value="F:cytochrome-c oxidase activity"/>
    <property type="evidence" value="ECO:0007669"/>
    <property type="project" value="UniProtKB-EC"/>
</dbReference>
<feature type="transmembrane region" description="Helical" evidence="15">
    <location>
        <begin position="15"/>
        <end position="39"/>
    </location>
</feature>
<evidence type="ECO:0000256" key="11">
    <source>
        <dbReference type="ARBA" id="ARBA00023136"/>
    </source>
</evidence>
<evidence type="ECO:0000256" key="10">
    <source>
        <dbReference type="ARBA" id="ARBA00023008"/>
    </source>
</evidence>
<evidence type="ECO:0000256" key="14">
    <source>
        <dbReference type="RuleBase" id="RU004024"/>
    </source>
</evidence>
<feature type="domain" description="Cytochrome oxidase subunit II transmembrane region profile" evidence="17">
    <location>
        <begin position="1"/>
        <end position="88"/>
    </location>
</feature>
<dbReference type="InterPro" id="IPR008972">
    <property type="entry name" value="Cupredoxin"/>
</dbReference>
<evidence type="ECO:0000256" key="5">
    <source>
        <dbReference type="ARBA" id="ARBA00022692"/>
    </source>
</evidence>
<accession>A0AAE3P1K9</accession>
<dbReference type="PROSITE" id="PS50857">
    <property type="entry name" value="COX2_CUA"/>
    <property type="match status" value="1"/>
</dbReference>
<comment type="function">
    <text evidence="12 14">Subunits I and II form the functional core of the enzyme complex. Electrons originating in cytochrome c are transferred via heme a and Cu(A) to the binuclear center formed by heme a3 and Cu(B).</text>
</comment>
<proteinExistence type="inferred from homology"/>
<dbReference type="InterPro" id="IPR045187">
    <property type="entry name" value="CcO_II"/>
</dbReference>
<sequence>MSQAPTAHVESVDFVMLYIVGISVILLLGITATMIYFVFKYNRKKGHQPVDIEHNTALEITWIVIPTILVLSMFYFGYTSFRELRDIPKNSFKVNVTARMWEFSFKYENGKQTDTLYVPVKTPILLEMQSQDVNHAFYIPAFRIKEDVIANKNTYLSFTPNEIGDYDVACAEYCGLNHSAMYTKVKVLSKDKFEDWYKQK</sequence>
<evidence type="ECO:0000256" key="1">
    <source>
        <dbReference type="ARBA" id="ARBA00004141"/>
    </source>
</evidence>
<dbReference type="RefSeq" id="WP_321536170.1">
    <property type="nucleotide sequence ID" value="NZ_JARGDL010000013.1"/>
</dbReference>
<dbReference type="Pfam" id="PF02790">
    <property type="entry name" value="COX2_TM"/>
    <property type="match status" value="1"/>
</dbReference>
<evidence type="ECO:0000256" key="2">
    <source>
        <dbReference type="ARBA" id="ARBA00007866"/>
    </source>
</evidence>
<evidence type="ECO:0000256" key="13">
    <source>
        <dbReference type="RuleBase" id="RU000456"/>
    </source>
</evidence>
<dbReference type="SUPFAM" id="SSF81464">
    <property type="entry name" value="Cytochrome c oxidase subunit II-like, transmembrane region"/>
    <property type="match status" value="1"/>
</dbReference>
<keyword evidence="4 13" id="KW-0679">Respiratory chain</keyword>
<dbReference type="PANTHER" id="PTHR22888">
    <property type="entry name" value="CYTOCHROME C OXIDASE, SUBUNIT II"/>
    <property type="match status" value="1"/>
</dbReference>
<protein>
    <recommendedName>
        <fullName evidence="14">Cytochrome c oxidase subunit 2</fullName>
        <ecNumber evidence="14">7.1.1.9</ecNumber>
    </recommendedName>
</protein>
<dbReference type="GO" id="GO:0042773">
    <property type="term" value="P:ATP synthesis coupled electron transport"/>
    <property type="evidence" value="ECO:0007669"/>
    <property type="project" value="TreeGrafter"/>
</dbReference>
<evidence type="ECO:0000259" key="16">
    <source>
        <dbReference type="PROSITE" id="PS50857"/>
    </source>
</evidence>
<evidence type="ECO:0000256" key="6">
    <source>
        <dbReference type="ARBA" id="ARBA00022723"/>
    </source>
</evidence>
<comment type="catalytic activity">
    <reaction evidence="14">
        <text>4 Fe(II)-[cytochrome c] + O2 + 8 H(+)(in) = 4 Fe(III)-[cytochrome c] + 2 H2O + 4 H(+)(out)</text>
        <dbReference type="Rhea" id="RHEA:11436"/>
        <dbReference type="Rhea" id="RHEA-COMP:10350"/>
        <dbReference type="Rhea" id="RHEA-COMP:14399"/>
        <dbReference type="ChEBI" id="CHEBI:15377"/>
        <dbReference type="ChEBI" id="CHEBI:15378"/>
        <dbReference type="ChEBI" id="CHEBI:15379"/>
        <dbReference type="ChEBI" id="CHEBI:29033"/>
        <dbReference type="ChEBI" id="CHEBI:29034"/>
        <dbReference type="EC" id="7.1.1.9"/>
    </reaction>
</comment>
<dbReference type="GO" id="GO:0005886">
    <property type="term" value="C:plasma membrane"/>
    <property type="evidence" value="ECO:0007669"/>
    <property type="project" value="UniProtKB-SubCell"/>
</dbReference>
<dbReference type="GO" id="GO:0005507">
    <property type="term" value="F:copper ion binding"/>
    <property type="evidence" value="ECO:0007669"/>
    <property type="project" value="InterPro"/>
</dbReference>
<keyword evidence="19" id="KW-1185">Reference proteome</keyword>
<evidence type="ECO:0000256" key="3">
    <source>
        <dbReference type="ARBA" id="ARBA00022448"/>
    </source>
</evidence>
<keyword evidence="8 13" id="KW-0249">Electron transport</keyword>
<dbReference type="PRINTS" id="PR01166">
    <property type="entry name" value="CYCOXIDASEII"/>
</dbReference>
<organism evidence="18 19">
    <name type="scientific">Stygiobacter electus</name>
    <dbReference type="NCBI Taxonomy" id="3032292"/>
    <lineage>
        <taxon>Bacteria</taxon>
        <taxon>Pseudomonadati</taxon>
        <taxon>Ignavibacteriota</taxon>
        <taxon>Ignavibacteria</taxon>
        <taxon>Ignavibacteriales</taxon>
        <taxon>Melioribacteraceae</taxon>
        <taxon>Stygiobacter</taxon>
    </lineage>
</organism>
<gene>
    <name evidence="18" type="primary">coxB</name>
    <name evidence="18" type="ORF">P0M35_09570</name>
</gene>
<evidence type="ECO:0000256" key="12">
    <source>
        <dbReference type="ARBA" id="ARBA00024688"/>
    </source>
</evidence>
<dbReference type="Gene3D" id="2.60.40.420">
    <property type="entry name" value="Cupredoxins - blue copper proteins"/>
    <property type="match status" value="1"/>
</dbReference>
<evidence type="ECO:0000256" key="9">
    <source>
        <dbReference type="ARBA" id="ARBA00022989"/>
    </source>
</evidence>
<feature type="transmembrane region" description="Helical" evidence="15">
    <location>
        <begin position="60"/>
        <end position="78"/>
    </location>
</feature>
<evidence type="ECO:0000259" key="17">
    <source>
        <dbReference type="PROSITE" id="PS50999"/>
    </source>
</evidence>